<evidence type="ECO:0000313" key="2">
    <source>
        <dbReference type="EMBL" id="ANQ06511.1"/>
    </source>
</evidence>
<dbReference type="OrthoDB" id="371968at2759"/>
<feature type="compositionally biased region" description="Basic and acidic residues" evidence="1">
    <location>
        <begin position="650"/>
        <end position="662"/>
    </location>
</feature>
<proteinExistence type="predicted"/>
<accession>A0A1B1DUP5</accession>
<reference evidence="3" key="1">
    <citation type="submission" date="2016-06" db="EMBL/GenBank/DDBJ databases">
        <title>First high quality genome sequence of Plasmodium coatneyi using continuous long reads from single molecule, real-time sequencing.</title>
        <authorList>
            <person name="Chien J.-T."/>
            <person name="Pakala S.B."/>
            <person name="Geraldo J.A."/>
            <person name="Lapp S.A."/>
            <person name="Barnwell J.W."/>
            <person name="Kissinger J.C."/>
            <person name="Galinski M.R."/>
            <person name="Humphrey J.C."/>
        </authorList>
    </citation>
    <scope>NUCLEOTIDE SEQUENCE [LARGE SCALE GENOMIC DNA]</scope>
    <source>
        <strain evidence="3">Hackeri</strain>
    </source>
</reference>
<feature type="compositionally biased region" description="Basic and acidic residues" evidence="1">
    <location>
        <begin position="685"/>
        <end position="694"/>
    </location>
</feature>
<sequence>MTTDNWNMLYMYNADIGDLTRGKKSQGIPQIRSAEFRGNEGPFGHTVTRVYQGKINQGTQKAKVAVGVKNPNRIEDTRVVQTNSGGKKEVLQMYALGDQPKSKYLSSKLDHNESVVAKLVKRENVVHPDNAAVRVNSTNEKIGHNEQVCTLTNEELKLFLKNRPPWGRPISRERHDRQSDGTFCEAGSEEICLVKGVTCLESIRGRKGSFHVPLPHGEEEKKLFVEGNSNGTPSYTSHEEERVTRSRHFEWMDNATCHQKHTGGAPPHFDYNKVNAGTFHFASEGKGETREKYSWGVNGKSVYTHGLEKRVDRSSDMMGHPKLHQNVLHGMANPFSYENEDISEEAPSANKRHGNSSSIRNSPSGSIHGEDNRGNRASGKNEAAGEHHIGQSCLDVPTKVKHMKELNNPFEGSNGTVFSAHNSFLSSRVQEECYNDASGGRVVINSLEGHKNGQLSGYPGNLTICRKQEVKNKAEGVAKGKAEGGEVRKTEEKKMRCEITRSALGVEITPFAQVSGGGVNSSTVLVEESRARAVCVTRVGREKKRKSEKNEKSEKSRGIIAFSPFSRFGEGSGQITGVTGRELAQPSNYHGTTCVTPSGCSDAQKKCRHEGGLAAGGVVSICSKGNRCGGKMSNKREAGRGGSGTTDTSNRVDRANGTDPVDRSTLSGDDTQNSCGNPFTSKSRSNVEENRGARHPEIEEEFFSTHLWRRINSNNSFNMLANSSNWRDLRNGQSEVNHCDEVIPRGSKRIGCMADGNVESRVPPQGKCYNEKYTPRSGDDHREGNMGDVPGEGPNLGEVNMPNNDEDALNSFDGTYKCSSRGVREEQQVFSSNDMLMNDIEEFKMGKLFFEEIYTCRMNERSDEGAAIPGSGIGSSIGGAIDGDIGSGSGAPRMNPFESPPGEVSRNLLCEEALRGADLTKLVLNKSCYEHIKDEVTKLMRIEEEYPVEMKVGLMFRKYISMVITLACNYLLVKLNDQNIITCIPYGNILNVSIVKRSKKKKERYVFKLVYIFKKKDRFERNITLLFRSSNMEVFEQISGKVEPTCKRGNLVRCKEYLTIESVHSYMVEKHKRVYLLYLNHLLQIVDRVCRRHVLKCAFIELQTKCHYEREVEEGKKQREKTLKNLADKLQFHLRKKMQSYFNLLMIKGYETNFVTYQVKTNNLLFNLLVKEKSSYQEIVDRQSLLLLFHVLSNLYKRKMSSYFQLFVHNNRTLSRKKNAICYSLTRVNSILANYERRIKGWVLSKLKFHYDYVTNFVFTLYKVYLRRVFLGYIRLRDNRIGKKVSIEKNVFRIVRVISRMVQRQKYYAFLQLQKYFFHQMERKNKLVCDNLMYANNELCQHLDKATLEKGIHRAECFYKFKMKEYLLKYFYLLKGPQVGNIVQASTPVLKHCGVFSFILNKLMQRKMQDWFFLFVLKSYQQNNRSRLLYATNSLELLLRRKEQSHVVHLLRMNEAYPCLFPYRHLTKVEIFTQSLDHFVTFCNRKWLLNFLLKLHYLKYQEKIVKVFKCIDSLYKFVRVVNKQILAQVESPFQLLLLNARIEGEKLFMEKLKATKKTQLKFKYSKATSSPVVPPNPRSLCTRYPYLFCNSDIYPDRTTMTDDKYSVASNDSASNILSYAYEDMDKIKRKIHDFNTRMSNVNL</sequence>
<feature type="region of interest" description="Disordered" evidence="1">
    <location>
        <begin position="628"/>
        <end position="694"/>
    </location>
</feature>
<feature type="compositionally biased region" description="Low complexity" evidence="1">
    <location>
        <begin position="355"/>
        <end position="367"/>
    </location>
</feature>
<feature type="region of interest" description="Disordered" evidence="1">
    <location>
        <begin position="342"/>
        <end position="392"/>
    </location>
</feature>
<name>A0A1B1DUP5_9APIC</name>
<gene>
    <name evidence="2" type="ORF">PCOAH_00008590</name>
</gene>
<feature type="compositionally biased region" description="Polar residues" evidence="1">
    <location>
        <begin position="664"/>
        <end position="684"/>
    </location>
</feature>
<evidence type="ECO:0000313" key="3">
    <source>
        <dbReference type="Proteomes" id="UP000092716"/>
    </source>
</evidence>
<evidence type="ECO:0000256" key="1">
    <source>
        <dbReference type="SAM" id="MobiDB-lite"/>
    </source>
</evidence>
<dbReference type="KEGG" id="pcot:PCOAH_00008590"/>
<dbReference type="VEuPathDB" id="PlasmoDB:PCOAH_00008590"/>
<dbReference type="GeneID" id="30907582"/>
<dbReference type="Proteomes" id="UP000092716">
    <property type="component" value="Chromosome 4"/>
</dbReference>
<feature type="region of interest" description="Disordered" evidence="1">
    <location>
        <begin position="763"/>
        <end position="784"/>
    </location>
</feature>
<dbReference type="RefSeq" id="XP_019913206.1">
    <property type="nucleotide sequence ID" value="XM_020057668.1"/>
</dbReference>
<feature type="compositionally biased region" description="Basic and acidic residues" evidence="1">
    <location>
        <begin position="769"/>
        <end position="784"/>
    </location>
</feature>
<dbReference type="EMBL" id="CP016242">
    <property type="protein sequence ID" value="ANQ06511.1"/>
    <property type="molecule type" value="Genomic_DNA"/>
</dbReference>
<protein>
    <submittedName>
        <fullName evidence="2">Uncharacterized protein</fullName>
    </submittedName>
</protein>
<organism evidence="2 3">
    <name type="scientific">Plasmodium coatneyi</name>
    <dbReference type="NCBI Taxonomy" id="208452"/>
    <lineage>
        <taxon>Eukaryota</taxon>
        <taxon>Sar</taxon>
        <taxon>Alveolata</taxon>
        <taxon>Apicomplexa</taxon>
        <taxon>Aconoidasida</taxon>
        <taxon>Haemosporida</taxon>
        <taxon>Plasmodiidae</taxon>
        <taxon>Plasmodium</taxon>
    </lineage>
</organism>
<keyword evidence="3" id="KW-1185">Reference proteome</keyword>